<dbReference type="RefSeq" id="XP_024921906.1">
    <property type="nucleotide sequence ID" value="XM_025066138.1"/>
</dbReference>
<evidence type="ECO:0000256" key="2">
    <source>
        <dbReference type="SAM" id="MobiDB-lite"/>
    </source>
</evidence>
<proteinExistence type="inferred from homology"/>
<dbReference type="GO" id="GO:0099572">
    <property type="term" value="C:postsynaptic specialization"/>
    <property type="evidence" value="ECO:0007669"/>
    <property type="project" value="TreeGrafter"/>
</dbReference>
<dbReference type="KEGG" id="csem:103396642"/>
<dbReference type="GO" id="GO:0060090">
    <property type="term" value="F:molecular adaptor activity"/>
    <property type="evidence" value="ECO:0007669"/>
    <property type="project" value="TreeGrafter"/>
</dbReference>
<feature type="compositionally biased region" description="Basic residues" evidence="2">
    <location>
        <begin position="340"/>
        <end position="349"/>
    </location>
</feature>
<dbReference type="InterPro" id="IPR005026">
    <property type="entry name" value="SAPAP"/>
</dbReference>
<feature type="region of interest" description="Disordered" evidence="2">
    <location>
        <begin position="185"/>
        <end position="259"/>
    </location>
</feature>
<evidence type="ECO:0000313" key="4">
    <source>
        <dbReference type="Proteomes" id="UP000265120"/>
    </source>
</evidence>
<keyword evidence="4" id="KW-1185">Reference proteome</keyword>
<comment type="similarity">
    <text evidence="1">Belongs to the SAPAP family.</text>
</comment>
<dbReference type="RefSeq" id="XP_024921907.1">
    <property type="nucleotide sequence ID" value="XM_025066139.1"/>
</dbReference>
<feature type="region of interest" description="Disordered" evidence="2">
    <location>
        <begin position="1078"/>
        <end position="1152"/>
    </location>
</feature>
<feature type="region of interest" description="Disordered" evidence="2">
    <location>
        <begin position="339"/>
        <end position="385"/>
    </location>
</feature>
<dbReference type="PANTHER" id="PTHR12353:SF7">
    <property type="entry name" value="DISKS LARGE-ASSOCIATED PROTEIN 1"/>
    <property type="match status" value="1"/>
</dbReference>
<feature type="compositionally biased region" description="Polar residues" evidence="2">
    <location>
        <begin position="1139"/>
        <end position="1148"/>
    </location>
</feature>
<dbReference type="Ensembl" id="ENSCSET00000033503.1">
    <property type="protein sequence ID" value="ENSCSEP00000033079.1"/>
    <property type="gene ID" value="ENSCSEG00000021233.1"/>
</dbReference>
<feature type="compositionally biased region" description="Basic and acidic residues" evidence="2">
    <location>
        <begin position="1110"/>
        <end position="1128"/>
    </location>
</feature>
<reference evidence="3" key="3">
    <citation type="submission" date="2025-09" db="UniProtKB">
        <authorList>
            <consortium name="Ensembl"/>
        </authorList>
    </citation>
    <scope>IDENTIFICATION</scope>
</reference>
<dbReference type="RefSeq" id="XP_008333023.1">
    <property type="nucleotide sequence ID" value="XM_008334801.3"/>
</dbReference>
<accession>A0A3P8X259</accession>
<feature type="compositionally biased region" description="Low complexity" evidence="2">
    <location>
        <begin position="370"/>
        <end position="380"/>
    </location>
</feature>
<reference evidence="3" key="2">
    <citation type="submission" date="2025-08" db="UniProtKB">
        <authorList>
            <consortium name="Ensembl"/>
        </authorList>
    </citation>
    <scope>IDENTIFICATION</scope>
</reference>
<feature type="compositionally biased region" description="Basic residues" evidence="2">
    <location>
        <begin position="1098"/>
        <end position="1109"/>
    </location>
</feature>
<dbReference type="STRING" id="244447.ENSCSEP00000033079"/>
<protein>
    <submittedName>
        <fullName evidence="3">Discs, large (Drosophila) homolog-associated protein 1a</fullName>
    </submittedName>
</protein>
<dbReference type="GO" id="GO:0023052">
    <property type="term" value="P:signaling"/>
    <property type="evidence" value="ECO:0007669"/>
    <property type="project" value="InterPro"/>
</dbReference>
<evidence type="ECO:0000256" key="1">
    <source>
        <dbReference type="ARBA" id="ARBA00008839"/>
    </source>
</evidence>
<feature type="region of interest" description="Disordered" evidence="2">
    <location>
        <begin position="660"/>
        <end position="684"/>
    </location>
</feature>
<organism evidence="3 4">
    <name type="scientific">Cynoglossus semilaevis</name>
    <name type="common">Tongue sole</name>
    <dbReference type="NCBI Taxonomy" id="244447"/>
    <lineage>
        <taxon>Eukaryota</taxon>
        <taxon>Metazoa</taxon>
        <taxon>Chordata</taxon>
        <taxon>Craniata</taxon>
        <taxon>Vertebrata</taxon>
        <taxon>Euteleostomi</taxon>
        <taxon>Actinopterygii</taxon>
        <taxon>Neopterygii</taxon>
        <taxon>Teleostei</taxon>
        <taxon>Neoteleostei</taxon>
        <taxon>Acanthomorphata</taxon>
        <taxon>Carangaria</taxon>
        <taxon>Pleuronectiformes</taxon>
        <taxon>Pleuronectoidei</taxon>
        <taxon>Cynoglossidae</taxon>
        <taxon>Cynoglossinae</taxon>
        <taxon>Cynoglossus</taxon>
    </lineage>
</organism>
<dbReference type="InParanoid" id="A0A3P8X259"/>
<sequence>MKGLSNSRSHHHVVSYEPSYDHLGHHVDHKPYMISQMDMPVPIPIPHPTELSYYNAQHTSHPSESNSIVPYGTFPRRCHSTSSSHYPEVKDECMAMVPYVKGGGGGERGRAGGGYESKMRGPAHFVDPFEHQPSFSRDGYHTLQYKRGVMAHSGGMGANNNDSPGRIRHLVHSVQKLFTKSHSLEGPHHIQSTKGVNNESINGVGGGGGGSRASPEGETPVGVRHRKRSKSRERCRSAEPKHRSHHHHQLHGIASAPGSGYWSSDDNLERELYLYHPHYHHPPPSPTPSISPSPIAMTMGRYPSNNPDRFPQTPLPSLSSSQSQQYFMIDPYGTLSEHIHTHHGHSHHHSALEASRSNSDVKYAAPSARVPVSGSSNNNSGGVGGGSGPLLPLGLVDAPLVKKGAWSSSLTVSRAREVYTNTSSHNQPRSSATSGNLNLDRALVISKGSQQQEPTCHFLQVPQDEWSGFSLLGKEEDIPCRRMRSGSYVKAMAEDDSGDSDSGSPKPSPKIQARRASYLKATQPSLTEMTTLQISTEHSPKLQIRSHSYLRAVSEVSINRSLDKLDPKTLLDPKMLLSSPQYRSRNESYMRAMSTISQLSEVELNGQIEQVCEQVYSAMKSQAMESAMDTMDNMDTLPMPGCFRMRSHSYVRAIDQGCAGEDEEEGGRPLLILPSSPPRTPTTVRTIQSSTVSSCITTYKKTPPPVPPRTTTCSTASKPYISITAQSSTESAQDAYMEEEGHRGDMAIHSGLSNSTESIDSMKALTAAIEAANAQVHGPASQHVSNSTMTVNPPASTIMGRGPHNDDRQDNYRKEMFRKGKCLSIGIQVDGPEEVLDPEDPSKFTSVGVQVEDARGYQRFQRSNSVTAAVQADLDRPDLLDSPDTAMEFLSSGGLCRQYSRDAASSTVSIQGSGNHYHACASDEYEDVGFDPSILPPPDPWIDSITDDPLDVNFNTSSILDVVERSVCQRDGRWFLKLLQAETDRMEGWCRQMELDQQENDLPEDILGKMRSAVGSAQLLMSQKFQQFRELCEENLNPNAHPRPVASDLAGLWDMLQLSIENISLKFDELHQLKAQNWRPLDPPERKEIRLPPTVPKKPPKGPHHHHPPLARDRSLESSEKQRLEARKRLMAAKRAASIRQNSATESADSIEIYIPEAQTRL</sequence>
<dbReference type="GeneTree" id="ENSGT00940000156220"/>
<evidence type="ECO:0000313" key="3">
    <source>
        <dbReference type="Ensembl" id="ENSCSEP00000033079.1"/>
    </source>
</evidence>
<dbReference type="GeneID" id="103396642"/>
<feature type="region of interest" description="Disordered" evidence="2">
    <location>
        <begin position="492"/>
        <end position="514"/>
    </location>
</feature>
<reference evidence="3 4" key="1">
    <citation type="journal article" date="2014" name="Nat. Genet.">
        <title>Whole-genome sequence of a flatfish provides insights into ZW sex chromosome evolution and adaptation to a benthic lifestyle.</title>
        <authorList>
            <person name="Chen S."/>
            <person name="Zhang G."/>
            <person name="Shao C."/>
            <person name="Huang Q."/>
            <person name="Liu G."/>
            <person name="Zhang P."/>
            <person name="Song W."/>
            <person name="An N."/>
            <person name="Chalopin D."/>
            <person name="Volff J.N."/>
            <person name="Hong Y."/>
            <person name="Li Q."/>
            <person name="Sha Z."/>
            <person name="Zhou H."/>
            <person name="Xie M."/>
            <person name="Yu Q."/>
            <person name="Liu Y."/>
            <person name="Xiang H."/>
            <person name="Wang N."/>
            <person name="Wu K."/>
            <person name="Yang C."/>
            <person name="Zhou Q."/>
            <person name="Liao X."/>
            <person name="Yang L."/>
            <person name="Hu Q."/>
            <person name="Zhang J."/>
            <person name="Meng L."/>
            <person name="Jin L."/>
            <person name="Tian Y."/>
            <person name="Lian J."/>
            <person name="Yang J."/>
            <person name="Miao G."/>
            <person name="Liu S."/>
            <person name="Liang Z."/>
            <person name="Yan F."/>
            <person name="Li Y."/>
            <person name="Sun B."/>
            <person name="Zhang H."/>
            <person name="Zhang J."/>
            <person name="Zhu Y."/>
            <person name="Du M."/>
            <person name="Zhao Y."/>
            <person name="Schartl M."/>
            <person name="Tang Q."/>
            <person name="Wang J."/>
        </authorList>
    </citation>
    <scope>NUCLEOTIDE SEQUENCE</scope>
</reference>
<dbReference type="PANTHER" id="PTHR12353">
    <property type="entry name" value="DISKS LARGE-ASSOCIATED PROTEIN DAP SAP90/PSD-95-ASSOCIATED PROTEIN"/>
    <property type="match status" value="1"/>
</dbReference>
<dbReference type="RefSeq" id="XP_008333024.1">
    <property type="nucleotide sequence ID" value="XM_008334802.3"/>
</dbReference>
<dbReference type="AlphaFoldDB" id="A0A3P8X259"/>
<dbReference type="OrthoDB" id="10036956at2759"/>
<dbReference type="RefSeq" id="XP_008333025.1">
    <property type="nucleotide sequence ID" value="XM_008334803.3"/>
</dbReference>
<dbReference type="Pfam" id="PF03359">
    <property type="entry name" value="GKAP"/>
    <property type="match status" value="1"/>
</dbReference>
<name>A0A3P8X259_CYNSE</name>
<dbReference type="GO" id="GO:0098978">
    <property type="term" value="C:glutamatergic synapse"/>
    <property type="evidence" value="ECO:0007669"/>
    <property type="project" value="TreeGrafter"/>
</dbReference>
<feature type="compositionally biased region" description="Basic and acidic residues" evidence="2">
    <location>
        <begin position="232"/>
        <end position="241"/>
    </location>
</feature>
<dbReference type="Proteomes" id="UP000265120">
    <property type="component" value="Chromosome 20"/>
</dbReference>